<feature type="transmembrane region" description="Helical" evidence="7">
    <location>
        <begin position="287"/>
        <end position="307"/>
    </location>
</feature>
<keyword evidence="4 7" id="KW-1133">Transmembrane helix</keyword>
<dbReference type="KEGG" id="rain:Rai3103_00875"/>
<evidence type="ECO:0000259" key="8">
    <source>
        <dbReference type="Pfam" id="PF06271"/>
    </source>
</evidence>
<keyword evidence="11" id="KW-1185">Reference proteome</keyword>
<protein>
    <submittedName>
        <fullName evidence="10">DUF2510 domain-containing protein</fullName>
    </submittedName>
</protein>
<sequence length="334" mass="36055">MTDNVPDRPLVPAGWYPDPAAPTHQERYWDGVRWTEQVRVAEAARGYGQAGQQGYGQTGYGQQGYGQTGYGQNGQQGYGQAGQQGYGQNGYGQQQGGYPYGQQGGYPYGQQGGYPYGQQGGSPSPYGQQDYGRSVYGYQGYQTGPTTADGVQLAGWWQRLVAFLIDSVLLGILTGVATAGLMAPYNEALVAWQQGLLNGAVTDPAAMLGSLPTPVGVMGFWPALWATLAPMAIWFVYYVLFTRFLGATPGKLLLRLKVVPADRGQATEKLGWGACALRAIVWVLPEISGLALSVLGVAVALAAFRYVDGLWPVWDRKRQALHDKAARTQVIRTR</sequence>
<evidence type="ECO:0000256" key="6">
    <source>
        <dbReference type="SAM" id="MobiDB-lite"/>
    </source>
</evidence>
<evidence type="ECO:0000256" key="2">
    <source>
        <dbReference type="ARBA" id="ARBA00022475"/>
    </source>
</evidence>
<feature type="domain" description="RDD" evidence="8">
    <location>
        <begin position="153"/>
        <end position="326"/>
    </location>
</feature>
<dbReference type="AlphaFoldDB" id="A0A5Q2F9R5"/>
<evidence type="ECO:0000256" key="5">
    <source>
        <dbReference type="ARBA" id="ARBA00023136"/>
    </source>
</evidence>
<accession>A0A5Q2F9R5</accession>
<feature type="transmembrane region" description="Helical" evidence="7">
    <location>
        <begin position="160"/>
        <end position="183"/>
    </location>
</feature>
<dbReference type="InterPro" id="IPR018929">
    <property type="entry name" value="DUF2510"/>
</dbReference>
<dbReference type="RefSeq" id="WP_153570987.1">
    <property type="nucleotide sequence ID" value="NZ_CP045725.1"/>
</dbReference>
<dbReference type="PANTHER" id="PTHR36115">
    <property type="entry name" value="PROLINE-RICH ANTIGEN HOMOLOG-RELATED"/>
    <property type="match status" value="1"/>
</dbReference>
<dbReference type="Pfam" id="PF06271">
    <property type="entry name" value="RDD"/>
    <property type="match status" value="1"/>
</dbReference>
<evidence type="ECO:0000313" key="10">
    <source>
        <dbReference type="EMBL" id="QGF22477.1"/>
    </source>
</evidence>
<keyword evidence="3 7" id="KW-0812">Transmembrane</keyword>
<evidence type="ECO:0000259" key="9">
    <source>
        <dbReference type="Pfam" id="PF10708"/>
    </source>
</evidence>
<keyword evidence="5 7" id="KW-0472">Membrane</keyword>
<feature type="region of interest" description="Disordered" evidence="6">
    <location>
        <begin position="75"/>
        <end position="96"/>
    </location>
</feature>
<evidence type="ECO:0000256" key="1">
    <source>
        <dbReference type="ARBA" id="ARBA00004651"/>
    </source>
</evidence>
<comment type="subcellular location">
    <subcellularLocation>
        <location evidence="1">Cell membrane</location>
        <topology evidence="1">Multi-pass membrane protein</topology>
    </subcellularLocation>
</comment>
<feature type="transmembrane region" description="Helical" evidence="7">
    <location>
        <begin position="220"/>
        <end position="241"/>
    </location>
</feature>
<dbReference type="InterPro" id="IPR010432">
    <property type="entry name" value="RDD"/>
</dbReference>
<dbReference type="GO" id="GO:0005886">
    <property type="term" value="C:plasma membrane"/>
    <property type="evidence" value="ECO:0007669"/>
    <property type="project" value="UniProtKB-SubCell"/>
</dbReference>
<evidence type="ECO:0000256" key="3">
    <source>
        <dbReference type="ARBA" id="ARBA00022692"/>
    </source>
</evidence>
<keyword evidence="2" id="KW-1003">Cell membrane</keyword>
<name>A0A5Q2F9R5_9ACTN</name>
<gene>
    <name evidence="10" type="ORF">Rai3103_00875</name>
</gene>
<dbReference type="PANTHER" id="PTHR36115:SF4">
    <property type="entry name" value="MEMBRANE PROTEIN"/>
    <property type="match status" value="1"/>
</dbReference>
<evidence type="ECO:0000256" key="7">
    <source>
        <dbReference type="SAM" id="Phobius"/>
    </source>
</evidence>
<dbReference type="InterPro" id="IPR051791">
    <property type="entry name" value="Pra-immunoreactive"/>
</dbReference>
<reference evidence="10 11" key="1">
    <citation type="submission" date="2019-10" db="EMBL/GenBank/DDBJ databases">
        <title>Genomic analysis of Raineyella sp. CBA3103.</title>
        <authorList>
            <person name="Roh S.W."/>
        </authorList>
    </citation>
    <scope>NUCLEOTIDE SEQUENCE [LARGE SCALE GENOMIC DNA]</scope>
    <source>
        <strain evidence="10 11">CBA3103</strain>
    </source>
</reference>
<evidence type="ECO:0000313" key="11">
    <source>
        <dbReference type="Proteomes" id="UP000386847"/>
    </source>
</evidence>
<proteinExistence type="predicted"/>
<feature type="domain" description="DUF2510" evidence="9">
    <location>
        <begin position="13"/>
        <end position="44"/>
    </location>
</feature>
<evidence type="ECO:0000256" key="4">
    <source>
        <dbReference type="ARBA" id="ARBA00022989"/>
    </source>
</evidence>
<dbReference type="Proteomes" id="UP000386847">
    <property type="component" value="Chromosome"/>
</dbReference>
<organism evidence="10 11">
    <name type="scientific">Raineyella fluvialis</name>
    <dbReference type="NCBI Taxonomy" id="2662261"/>
    <lineage>
        <taxon>Bacteria</taxon>
        <taxon>Bacillati</taxon>
        <taxon>Actinomycetota</taxon>
        <taxon>Actinomycetes</taxon>
        <taxon>Propionibacteriales</taxon>
        <taxon>Propionibacteriaceae</taxon>
        <taxon>Raineyella</taxon>
    </lineage>
</organism>
<dbReference type="Pfam" id="PF10708">
    <property type="entry name" value="DUF2510"/>
    <property type="match status" value="1"/>
</dbReference>
<dbReference type="EMBL" id="CP045725">
    <property type="protein sequence ID" value="QGF22477.1"/>
    <property type="molecule type" value="Genomic_DNA"/>
</dbReference>